<keyword evidence="2 4" id="KW-0479">Metal-binding</keyword>
<comment type="caution">
    <text evidence="7">The sequence shown here is derived from an EMBL/GenBank/DDBJ whole genome shotgun (WGS) entry which is preliminary data.</text>
</comment>
<gene>
    <name evidence="7" type="ORF">FPL22_10990</name>
</gene>
<dbReference type="InterPro" id="IPR012938">
    <property type="entry name" value="Glc/Sorbosone_DH"/>
</dbReference>
<keyword evidence="8" id="KW-1185">Reference proteome</keyword>
<evidence type="ECO:0000259" key="6">
    <source>
        <dbReference type="PROSITE" id="PS51007"/>
    </source>
</evidence>
<dbReference type="SUPFAM" id="SSF50952">
    <property type="entry name" value="Soluble quinoprotein glucose dehydrogenase"/>
    <property type="match status" value="1"/>
</dbReference>
<protein>
    <submittedName>
        <fullName evidence="7">Glucose sorbosone dehydrogenase</fullName>
    </submittedName>
</protein>
<dbReference type="Proteomes" id="UP000315648">
    <property type="component" value="Unassembled WGS sequence"/>
</dbReference>
<organism evidence="7 8">
    <name type="scientific">Rariglobus hedericola</name>
    <dbReference type="NCBI Taxonomy" id="2597822"/>
    <lineage>
        <taxon>Bacteria</taxon>
        <taxon>Pseudomonadati</taxon>
        <taxon>Verrucomicrobiota</taxon>
        <taxon>Opitutia</taxon>
        <taxon>Opitutales</taxon>
        <taxon>Opitutaceae</taxon>
        <taxon>Rariglobus</taxon>
    </lineage>
</organism>
<evidence type="ECO:0000256" key="3">
    <source>
        <dbReference type="ARBA" id="ARBA00023004"/>
    </source>
</evidence>
<evidence type="ECO:0000256" key="2">
    <source>
        <dbReference type="ARBA" id="ARBA00022723"/>
    </source>
</evidence>
<dbReference type="GO" id="GO:0020037">
    <property type="term" value="F:heme binding"/>
    <property type="evidence" value="ECO:0007669"/>
    <property type="project" value="InterPro"/>
</dbReference>
<keyword evidence="3 4" id="KW-0408">Iron</keyword>
<dbReference type="InterPro" id="IPR036909">
    <property type="entry name" value="Cyt_c-like_dom_sf"/>
</dbReference>
<dbReference type="RefSeq" id="WP_144230402.1">
    <property type="nucleotide sequence ID" value="NZ_CBCRVV010000014.1"/>
</dbReference>
<keyword evidence="5" id="KW-0732">Signal</keyword>
<feature type="chain" id="PRO_5022082799" evidence="5">
    <location>
        <begin position="21"/>
        <end position="477"/>
    </location>
</feature>
<dbReference type="Gene3D" id="2.120.10.30">
    <property type="entry name" value="TolB, C-terminal domain"/>
    <property type="match status" value="1"/>
</dbReference>
<dbReference type="Gene3D" id="1.10.760.10">
    <property type="entry name" value="Cytochrome c-like domain"/>
    <property type="match status" value="1"/>
</dbReference>
<evidence type="ECO:0000256" key="4">
    <source>
        <dbReference type="PROSITE-ProRule" id="PRU00433"/>
    </source>
</evidence>
<evidence type="ECO:0000313" key="8">
    <source>
        <dbReference type="Proteomes" id="UP000315648"/>
    </source>
</evidence>
<evidence type="ECO:0000256" key="1">
    <source>
        <dbReference type="ARBA" id="ARBA00022617"/>
    </source>
</evidence>
<proteinExistence type="predicted"/>
<dbReference type="Pfam" id="PF13442">
    <property type="entry name" value="Cytochrome_CBB3"/>
    <property type="match status" value="1"/>
</dbReference>
<dbReference type="PANTHER" id="PTHR19328">
    <property type="entry name" value="HEDGEHOG-INTERACTING PROTEIN"/>
    <property type="match status" value="1"/>
</dbReference>
<dbReference type="GO" id="GO:0009055">
    <property type="term" value="F:electron transfer activity"/>
    <property type="evidence" value="ECO:0007669"/>
    <property type="project" value="InterPro"/>
</dbReference>
<dbReference type="PROSITE" id="PS51007">
    <property type="entry name" value="CYTC"/>
    <property type="match status" value="1"/>
</dbReference>
<evidence type="ECO:0000313" key="7">
    <source>
        <dbReference type="EMBL" id="TSJ76645.1"/>
    </source>
</evidence>
<dbReference type="EMBL" id="VMBG01000002">
    <property type="protein sequence ID" value="TSJ76645.1"/>
    <property type="molecule type" value="Genomic_DNA"/>
</dbReference>
<dbReference type="InterPro" id="IPR011042">
    <property type="entry name" value="6-blade_b-propeller_TolB-like"/>
</dbReference>
<dbReference type="Pfam" id="PF07995">
    <property type="entry name" value="GSDH"/>
    <property type="match status" value="1"/>
</dbReference>
<evidence type="ECO:0000256" key="5">
    <source>
        <dbReference type="SAM" id="SignalP"/>
    </source>
</evidence>
<dbReference type="GO" id="GO:0046872">
    <property type="term" value="F:metal ion binding"/>
    <property type="evidence" value="ECO:0007669"/>
    <property type="project" value="UniProtKB-KW"/>
</dbReference>
<name>A0A556QJ10_9BACT</name>
<keyword evidence="1 4" id="KW-0349">Heme</keyword>
<feature type="domain" description="Cytochrome c" evidence="6">
    <location>
        <begin position="25"/>
        <end position="104"/>
    </location>
</feature>
<feature type="signal peptide" evidence="5">
    <location>
        <begin position="1"/>
        <end position="20"/>
    </location>
</feature>
<dbReference type="OrthoDB" id="9770043at2"/>
<dbReference type="SUPFAM" id="SSF46626">
    <property type="entry name" value="Cytochrome c"/>
    <property type="match status" value="1"/>
</dbReference>
<dbReference type="AlphaFoldDB" id="A0A556QJ10"/>
<dbReference type="PANTHER" id="PTHR19328:SF75">
    <property type="entry name" value="ALDOSE SUGAR DEHYDROGENASE YLII"/>
    <property type="match status" value="1"/>
</dbReference>
<sequence length="477" mass="52499">MRFHSSLFIFIACFAGTLHAADLPAPARDAATLYAQFCANCHGADLRGGKAQSLLDATWQHAKNDEDIARVIRKGILRSGMPSFSVALSDAEIRALVVLIRETGTRDVDPAVHRAAPLPSGVQTSELHSYRIEKIIDGLDVPWSLAFLPDGRLLITERTGAIFIATQKNGVWTTSSVANPPKVWVRDEGGLMAFAVPPDYDKTGWLYLTLSDPGENDTGNTKLIRGRLRDDRWSDEETLFEAPRSTYTSNGINFGGRVVFSGDYLFLSFGERGEVGQAQDLSLPNGKVHRLFRDGRIPPDNPFVKTPGALPSIWSYGHRNPQGLAVHPVTGELWETEHGPRGGDELNYIRPGHNYGWPVITHGMNYNGTPVSPITAKAGMDQPVLHWTPSIAVSPLRFYTGDAFPKWKNNLFLGALAQQELRRLVVEGDRVVRQEIILKNRGRVRDMITGPDGCLYVSLEVPGPENPAVIVRLAPAE</sequence>
<accession>A0A556QJ10</accession>
<dbReference type="InterPro" id="IPR011041">
    <property type="entry name" value="Quinoprot_gluc/sorb_DH_b-prop"/>
</dbReference>
<reference evidence="7 8" key="1">
    <citation type="submission" date="2019-07" db="EMBL/GenBank/DDBJ databases">
        <title>Description of 53C-WASEF.</title>
        <authorList>
            <person name="Pitt A."/>
            <person name="Hahn M.W."/>
        </authorList>
    </citation>
    <scope>NUCLEOTIDE SEQUENCE [LARGE SCALE GENOMIC DNA]</scope>
    <source>
        <strain evidence="7 8">53C-WASEF</strain>
    </source>
</reference>
<dbReference type="InterPro" id="IPR009056">
    <property type="entry name" value="Cyt_c-like_dom"/>
</dbReference>